<dbReference type="PROSITE" id="PS51762">
    <property type="entry name" value="GH16_2"/>
    <property type="match status" value="1"/>
</dbReference>
<dbReference type="SUPFAM" id="SSF49899">
    <property type="entry name" value="Concanavalin A-like lectins/glucanases"/>
    <property type="match status" value="1"/>
</dbReference>
<sequence>MKKNILLLFLMISLYCFPQEKILLYPNGALEENFASKTESDENPKFIVNVNETRMYYYPVNKNANAKNPAILILPGGGYGGLAIEYEGALVAKYLNSIGVSAFVLYYRMPFHHSEVPLKDAKTAMEMIRSNAKKWSVDAKKVGVIGFSAGGHLASTLATHSDKKNRPDFVALIYPVISFQSEFNPGGTRNNLLGENPSKEQINYFSNELHISKKTPPTFLVHAIDDKVVEVEHSKAFADALQQKGIKHKLILYSKGGHGFGMKNQRLDADFWYVSFKKWLEDMKIIHLPTLNKKGYSLVWKEDFKENKLDETVWSNEPAKPGRVNHELQRYTDGENMEVKNGILTITAHNENNEYTSARLITRDKKTFTYGIMEIKAKLPKGVGTWPAIWMLGNNIKQVGWPACGELDIMEHVGKHPNFIHTSIHNSSGHGSTPYTDIIEINDPFDTWHIYGMEWTKDYITFFVDRKVVYHYDPANKNEKNWPFNLPAYFILNIAIGGDWGGPKVDDSIFPVRMDIDWIKVYQKNQIK</sequence>
<dbReference type="Pfam" id="PF20434">
    <property type="entry name" value="BD-FAE"/>
    <property type="match status" value="1"/>
</dbReference>
<name>A0A653A6V3_9BACT</name>
<reference evidence="3" key="1">
    <citation type="submission" date="2018-07" db="EMBL/GenBank/DDBJ databases">
        <authorList>
            <consortium name="Genoscope - CEA"/>
            <person name="William W."/>
        </authorList>
    </citation>
    <scope>NUCLEOTIDE SEQUENCE</scope>
    <source>
        <strain evidence="3">IK1</strain>
    </source>
</reference>
<evidence type="ECO:0000256" key="1">
    <source>
        <dbReference type="ARBA" id="ARBA00006865"/>
    </source>
</evidence>
<dbReference type="PANTHER" id="PTHR10963:SF55">
    <property type="entry name" value="GLYCOSIDE HYDROLASE FAMILY 16 PROTEIN"/>
    <property type="match status" value="1"/>
</dbReference>
<dbReference type="InterPro" id="IPR029058">
    <property type="entry name" value="AB_hydrolase_fold"/>
</dbReference>
<dbReference type="AlphaFoldDB" id="A0A653A6V3"/>
<accession>A0A653A6V3</accession>
<organism evidence="3">
    <name type="scientific">uncultured Paludibacter sp</name>
    <dbReference type="NCBI Taxonomy" id="497635"/>
    <lineage>
        <taxon>Bacteria</taxon>
        <taxon>Pseudomonadati</taxon>
        <taxon>Bacteroidota</taxon>
        <taxon>Bacteroidia</taxon>
        <taxon>Bacteroidales</taxon>
        <taxon>Paludibacteraceae</taxon>
        <taxon>Paludibacter</taxon>
        <taxon>environmental samples</taxon>
    </lineage>
</organism>
<keyword evidence="3" id="KW-0624">Polysaccharide degradation</keyword>
<dbReference type="InterPro" id="IPR049492">
    <property type="entry name" value="BD-FAE-like_dom"/>
</dbReference>
<dbReference type="Pfam" id="PF00722">
    <property type="entry name" value="Glyco_hydro_16"/>
    <property type="match status" value="1"/>
</dbReference>
<gene>
    <name evidence="3" type="ORF">TRIP_D210006</name>
</gene>
<dbReference type="GO" id="GO:0004553">
    <property type="term" value="F:hydrolase activity, hydrolyzing O-glycosyl compounds"/>
    <property type="evidence" value="ECO:0007669"/>
    <property type="project" value="InterPro"/>
</dbReference>
<dbReference type="CDD" id="cd08023">
    <property type="entry name" value="GH16_laminarinase_like"/>
    <property type="match status" value="1"/>
</dbReference>
<keyword evidence="3" id="KW-0858">Xylan degradation</keyword>
<dbReference type="Gene3D" id="3.40.50.1820">
    <property type="entry name" value="alpha/beta hydrolase"/>
    <property type="match status" value="1"/>
</dbReference>
<dbReference type="SUPFAM" id="SSF53474">
    <property type="entry name" value="alpha/beta-Hydrolases"/>
    <property type="match status" value="1"/>
</dbReference>
<dbReference type="GO" id="GO:0045493">
    <property type="term" value="P:xylan catabolic process"/>
    <property type="evidence" value="ECO:0007669"/>
    <property type="project" value="UniProtKB-KW"/>
</dbReference>
<dbReference type="InterPro" id="IPR000757">
    <property type="entry name" value="Beta-glucanase-like"/>
</dbReference>
<keyword evidence="3" id="KW-0119">Carbohydrate metabolism</keyword>
<dbReference type="Gene3D" id="2.60.120.200">
    <property type="match status" value="1"/>
</dbReference>
<protein>
    <submittedName>
        <fullName evidence="3">Xylanase (Modular protein)</fullName>
    </submittedName>
</protein>
<feature type="domain" description="GH16" evidence="2">
    <location>
        <begin position="298"/>
        <end position="527"/>
    </location>
</feature>
<keyword evidence="3" id="KW-0326">Glycosidase</keyword>
<dbReference type="PANTHER" id="PTHR10963">
    <property type="entry name" value="GLYCOSYL HYDROLASE-RELATED"/>
    <property type="match status" value="1"/>
</dbReference>
<dbReference type="InterPro" id="IPR050546">
    <property type="entry name" value="Glycosyl_Hydrlase_16"/>
</dbReference>
<evidence type="ECO:0000313" key="3">
    <source>
        <dbReference type="EMBL" id="VBB43695.1"/>
    </source>
</evidence>
<dbReference type="InterPro" id="IPR013320">
    <property type="entry name" value="ConA-like_dom_sf"/>
</dbReference>
<evidence type="ECO:0000259" key="2">
    <source>
        <dbReference type="PROSITE" id="PS51762"/>
    </source>
</evidence>
<keyword evidence="3" id="KW-0378">Hydrolase</keyword>
<dbReference type="EMBL" id="UPXZ01000014">
    <property type="protein sequence ID" value="VBB43695.1"/>
    <property type="molecule type" value="Genomic_DNA"/>
</dbReference>
<comment type="similarity">
    <text evidence="1">Belongs to the glycosyl hydrolase 16 family.</text>
</comment>
<proteinExistence type="inferred from homology"/>